<dbReference type="InterPro" id="IPR014056">
    <property type="entry name" value="TypeIITA-like_toxin_pred"/>
</dbReference>
<dbReference type="NCBIfam" id="TIGR02683">
    <property type="entry name" value="upstrm_HI1419"/>
    <property type="match status" value="1"/>
</dbReference>
<evidence type="ECO:0000313" key="2">
    <source>
        <dbReference type="Proteomes" id="UP000021816"/>
    </source>
</evidence>
<dbReference type="PATRIC" id="fig|1454003.3.peg.517"/>
<comment type="caution">
    <text evidence="1">The sequence shown here is derived from an EMBL/GenBank/DDBJ whole genome shotgun (WGS) entry which is preliminary data.</text>
</comment>
<proteinExistence type="predicted"/>
<dbReference type="PANTHER" id="PTHR41791:SF1">
    <property type="entry name" value="SSL7039 PROTEIN"/>
    <property type="match status" value="1"/>
</dbReference>
<name>A0A011PZM3_9PROT</name>
<dbReference type="AlphaFoldDB" id="A0A011PZM3"/>
<evidence type="ECO:0000313" key="1">
    <source>
        <dbReference type="EMBL" id="EXI82397.1"/>
    </source>
</evidence>
<sequence length="108" mass="12521">MFDILDYQAEDGRDPFKEWLAGLADRRARARVAVRVQRMAAGNFGDHKPLSEGVWELKIDHGAGYRVYYAQSGRRVLLLLVGGDKRRQQADIATAVRYWQDWQKRNTQ</sequence>
<dbReference type="PANTHER" id="PTHR41791">
    <property type="entry name" value="SSL7039 PROTEIN"/>
    <property type="match status" value="1"/>
</dbReference>
<dbReference type="Pfam" id="PF05973">
    <property type="entry name" value="Gp49"/>
    <property type="match status" value="1"/>
</dbReference>
<reference evidence="1 2" key="1">
    <citation type="submission" date="2014-02" db="EMBL/GenBank/DDBJ databases">
        <title>Expanding our view of genomic diversity in Candidatus Accumulibacter clades.</title>
        <authorList>
            <person name="Skennerton C.T."/>
            <person name="Barr J.J."/>
            <person name="Slater F.R."/>
            <person name="Bond P.L."/>
            <person name="Tyson G.W."/>
        </authorList>
    </citation>
    <scope>NUCLEOTIDE SEQUENCE [LARGE SCALE GENOMIC DNA]</scope>
    <source>
        <strain evidence="2">BA-92</strain>
    </source>
</reference>
<organism evidence="1 2">
    <name type="scientific">Candidatus Accumulibacter appositus</name>
    <dbReference type="NCBI Taxonomy" id="1454003"/>
    <lineage>
        <taxon>Bacteria</taxon>
        <taxon>Pseudomonadati</taxon>
        <taxon>Pseudomonadota</taxon>
        <taxon>Betaproteobacteria</taxon>
        <taxon>Candidatus Accumulibacter</taxon>
    </lineage>
</organism>
<dbReference type="InterPro" id="IPR009241">
    <property type="entry name" value="HigB-like"/>
</dbReference>
<dbReference type="PIRSF" id="PIRSF028744">
    <property type="entry name" value="Addict_mod_HI1419"/>
    <property type="match status" value="1"/>
</dbReference>
<protein>
    <submittedName>
        <fullName evidence="1">Putative addiction module killer protein</fullName>
    </submittedName>
</protein>
<gene>
    <name evidence="1" type="ORF">AW10_00500</name>
</gene>
<dbReference type="Proteomes" id="UP000021816">
    <property type="component" value="Unassembled WGS sequence"/>
</dbReference>
<dbReference type="EMBL" id="JEMX01000011">
    <property type="protein sequence ID" value="EXI82397.1"/>
    <property type="molecule type" value="Genomic_DNA"/>
</dbReference>
<accession>A0A011PZM3</accession>
<dbReference type="STRING" id="1454003.AW10_00500"/>